<keyword evidence="12" id="KW-0413">Isomerase</keyword>
<dbReference type="SUPFAM" id="SSF55021">
    <property type="entry name" value="ACT-like"/>
    <property type="match status" value="1"/>
</dbReference>
<dbReference type="SMART" id="SM00830">
    <property type="entry name" value="CM_2"/>
    <property type="match status" value="1"/>
</dbReference>
<dbReference type="FunFam" id="3.40.190.10:FF:000029">
    <property type="entry name" value="Chorismate mutase/Prephenate dehydratase"/>
    <property type="match status" value="1"/>
</dbReference>
<dbReference type="PROSITE" id="PS00858">
    <property type="entry name" value="PREPHENATE_DEHYDR_2"/>
    <property type="match status" value="1"/>
</dbReference>
<evidence type="ECO:0000259" key="19">
    <source>
        <dbReference type="PROSITE" id="PS51171"/>
    </source>
</evidence>
<comment type="pathway">
    <text evidence="4">Amino-acid biosynthesis; L-phenylalanine biosynthesis; phenylpyruvate from prephenate: step 1/1.</text>
</comment>
<dbReference type="InterPro" id="IPR018528">
    <property type="entry name" value="Preph_deHydtase_CS"/>
</dbReference>
<dbReference type="InterPro" id="IPR036263">
    <property type="entry name" value="Chorismate_II_sf"/>
</dbReference>
<dbReference type="SUPFAM" id="SSF53850">
    <property type="entry name" value="Periplasmic binding protein-like II"/>
    <property type="match status" value="1"/>
</dbReference>
<dbReference type="PANTHER" id="PTHR21022">
    <property type="entry name" value="PREPHENATE DEHYDRATASE P PROTEIN"/>
    <property type="match status" value="1"/>
</dbReference>
<keyword evidence="10" id="KW-0057">Aromatic amino acid biosynthesis</keyword>
<dbReference type="PIRSF" id="PIRSF001500">
    <property type="entry name" value="Chor_mut_pdt_Ppr"/>
    <property type="match status" value="1"/>
</dbReference>
<dbReference type="PROSITE" id="PS51171">
    <property type="entry name" value="PREPHENATE_DEHYDR_3"/>
    <property type="match status" value="1"/>
</dbReference>
<dbReference type="GO" id="GO:0004664">
    <property type="term" value="F:prephenate dehydratase activity"/>
    <property type="evidence" value="ECO:0007669"/>
    <property type="project" value="UniProtKB-EC"/>
</dbReference>
<evidence type="ECO:0000256" key="13">
    <source>
        <dbReference type="ARBA" id="ARBA00023239"/>
    </source>
</evidence>
<evidence type="ECO:0000256" key="12">
    <source>
        <dbReference type="ARBA" id="ARBA00023235"/>
    </source>
</evidence>
<dbReference type="Gene3D" id="1.20.59.10">
    <property type="entry name" value="Chorismate mutase"/>
    <property type="match status" value="1"/>
</dbReference>
<dbReference type="InterPro" id="IPR045865">
    <property type="entry name" value="ACT-like_dom_sf"/>
</dbReference>
<dbReference type="GO" id="GO:0005737">
    <property type="term" value="C:cytoplasm"/>
    <property type="evidence" value="ECO:0007669"/>
    <property type="project" value="UniProtKB-SubCell"/>
</dbReference>
<dbReference type="CDD" id="cd04905">
    <property type="entry name" value="ACT_CM-PDT"/>
    <property type="match status" value="1"/>
</dbReference>
<dbReference type="InterPro" id="IPR002701">
    <property type="entry name" value="CM_II_prokaryot"/>
</dbReference>
<evidence type="ECO:0000256" key="17">
    <source>
        <dbReference type="ARBA" id="ARBA00047848"/>
    </source>
</evidence>
<accession>A0A381N8E9</accession>
<keyword evidence="14" id="KW-0511">Multifunctional enzyme</keyword>
<dbReference type="NCBIfam" id="NF008865">
    <property type="entry name" value="PRK11898.1"/>
    <property type="match status" value="1"/>
</dbReference>
<dbReference type="Pfam" id="PF00800">
    <property type="entry name" value="PDT"/>
    <property type="match status" value="1"/>
</dbReference>
<dbReference type="Gene3D" id="3.40.190.10">
    <property type="entry name" value="Periplasmic binding protein-like II"/>
    <property type="match status" value="2"/>
</dbReference>
<evidence type="ECO:0000256" key="1">
    <source>
        <dbReference type="ARBA" id="ARBA00000824"/>
    </source>
</evidence>
<name>A0A381N8E9_9ZZZZ</name>
<dbReference type="FunFam" id="3.30.70.260:FF:000012">
    <property type="entry name" value="Prephenate dehydratase"/>
    <property type="match status" value="1"/>
</dbReference>
<gene>
    <name evidence="21" type="ORF">METZ01_LOCUS3745</name>
</gene>
<comment type="catalytic activity">
    <reaction evidence="1">
        <text>chorismate = prephenate</text>
        <dbReference type="Rhea" id="RHEA:13897"/>
        <dbReference type="ChEBI" id="CHEBI:29748"/>
        <dbReference type="ChEBI" id="CHEBI:29934"/>
        <dbReference type="EC" id="5.4.99.5"/>
    </reaction>
</comment>
<evidence type="ECO:0000256" key="4">
    <source>
        <dbReference type="ARBA" id="ARBA00004741"/>
    </source>
</evidence>
<keyword evidence="11" id="KW-0584">Phenylalanine biosynthesis</keyword>
<dbReference type="PROSITE" id="PS00857">
    <property type="entry name" value="PREPHENATE_DEHYDR_1"/>
    <property type="match status" value="1"/>
</dbReference>
<dbReference type="PROSITE" id="PS51168">
    <property type="entry name" value="CHORISMATE_MUT_2"/>
    <property type="match status" value="1"/>
</dbReference>
<comment type="function">
    <text evidence="2">Catalyzes the Claisen rearrangement of chorismate to prephenate and the decarboxylation/dehydration of prephenate to phenylpyruvate.</text>
</comment>
<proteinExistence type="predicted"/>
<evidence type="ECO:0000256" key="9">
    <source>
        <dbReference type="ARBA" id="ARBA00022605"/>
    </source>
</evidence>
<dbReference type="EC" id="4.2.1.51" evidence="6"/>
<evidence type="ECO:0000259" key="18">
    <source>
        <dbReference type="PROSITE" id="PS51168"/>
    </source>
</evidence>
<dbReference type="GO" id="GO:0009094">
    <property type="term" value="P:L-phenylalanine biosynthetic process"/>
    <property type="evidence" value="ECO:0007669"/>
    <property type="project" value="UniProtKB-UniPathway"/>
</dbReference>
<dbReference type="Pfam" id="PF01817">
    <property type="entry name" value="CM_2"/>
    <property type="match status" value="1"/>
</dbReference>
<keyword evidence="9" id="KW-0028">Amino-acid biosynthesis</keyword>
<keyword evidence="13" id="KW-0456">Lyase</keyword>
<evidence type="ECO:0000256" key="3">
    <source>
        <dbReference type="ARBA" id="ARBA00004496"/>
    </source>
</evidence>
<dbReference type="UniPathway" id="UPA00120">
    <property type="reaction ID" value="UER00203"/>
</dbReference>
<dbReference type="InterPro" id="IPR002912">
    <property type="entry name" value="ACT_dom"/>
</dbReference>
<dbReference type="GO" id="GO:0046417">
    <property type="term" value="P:chorismate metabolic process"/>
    <property type="evidence" value="ECO:0007669"/>
    <property type="project" value="InterPro"/>
</dbReference>
<comment type="pathway">
    <text evidence="5">Metabolic intermediate biosynthesis; prephenate biosynthesis; prephenate from chorismate: step 1/1.</text>
</comment>
<evidence type="ECO:0000256" key="7">
    <source>
        <dbReference type="ARBA" id="ARBA00014401"/>
    </source>
</evidence>
<comment type="catalytic activity">
    <reaction evidence="17">
        <text>prephenate + H(+) = 3-phenylpyruvate + CO2 + H2O</text>
        <dbReference type="Rhea" id="RHEA:21648"/>
        <dbReference type="ChEBI" id="CHEBI:15377"/>
        <dbReference type="ChEBI" id="CHEBI:15378"/>
        <dbReference type="ChEBI" id="CHEBI:16526"/>
        <dbReference type="ChEBI" id="CHEBI:18005"/>
        <dbReference type="ChEBI" id="CHEBI:29934"/>
        <dbReference type="EC" id="4.2.1.51"/>
    </reaction>
</comment>
<dbReference type="EMBL" id="UINC01000195">
    <property type="protein sequence ID" value="SUZ50891.1"/>
    <property type="molecule type" value="Genomic_DNA"/>
</dbReference>
<reference evidence="21" key="1">
    <citation type="submission" date="2018-05" db="EMBL/GenBank/DDBJ databases">
        <authorList>
            <person name="Lanie J.A."/>
            <person name="Ng W.-L."/>
            <person name="Kazmierczak K.M."/>
            <person name="Andrzejewski T.M."/>
            <person name="Davidsen T.M."/>
            <person name="Wayne K.J."/>
            <person name="Tettelin H."/>
            <person name="Glass J.I."/>
            <person name="Rusch D."/>
            <person name="Podicherti R."/>
            <person name="Tsui H.-C.T."/>
            <person name="Winkler M.E."/>
        </authorList>
    </citation>
    <scope>NUCLEOTIDE SEQUENCE</scope>
</reference>
<dbReference type="InterPro" id="IPR001086">
    <property type="entry name" value="Preph_deHydtase"/>
</dbReference>
<evidence type="ECO:0000256" key="16">
    <source>
        <dbReference type="ARBA" id="ARBA00031520"/>
    </source>
</evidence>
<dbReference type="InterPro" id="IPR036979">
    <property type="entry name" value="CM_dom_sf"/>
</dbReference>
<evidence type="ECO:0000256" key="14">
    <source>
        <dbReference type="ARBA" id="ARBA00023268"/>
    </source>
</evidence>
<evidence type="ECO:0000256" key="5">
    <source>
        <dbReference type="ARBA" id="ARBA00004817"/>
    </source>
</evidence>
<keyword evidence="8" id="KW-0963">Cytoplasm</keyword>
<evidence type="ECO:0000256" key="8">
    <source>
        <dbReference type="ARBA" id="ARBA00022490"/>
    </source>
</evidence>
<protein>
    <recommendedName>
        <fullName evidence="7">Bifunctional chorismate mutase/prephenate dehydratase</fullName>
        <ecNumber evidence="6">4.2.1.51</ecNumber>
    </recommendedName>
    <alternativeName>
        <fullName evidence="16">Chorismate mutase-prephenate dehydratase</fullName>
    </alternativeName>
    <alternativeName>
        <fullName evidence="15">p-protein</fullName>
    </alternativeName>
</protein>
<evidence type="ECO:0000256" key="2">
    <source>
        <dbReference type="ARBA" id="ARBA00002364"/>
    </source>
</evidence>
<organism evidence="21">
    <name type="scientific">marine metagenome</name>
    <dbReference type="NCBI Taxonomy" id="408172"/>
    <lineage>
        <taxon>unclassified sequences</taxon>
        <taxon>metagenomes</taxon>
        <taxon>ecological metagenomes</taxon>
    </lineage>
</organism>
<feature type="domain" description="ACT" evidence="20">
    <location>
        <begin position="282"/>
        <end position="359"/>
    </location>
</feature>
<feature type="domain" description="Prephenate dehydratase" evidence="19">
    <location>
        <begin position="94"/>
        <end position="270"/>
    </location>
</feature>
<dbReference type="NCBIfam" id="TIGR01807">
    <property type="entry name" value="CM_P2"/>
    <property type="match status" value="1"/>
</dbReference>
<dbReference type="CDD" id="cd13630">
    <property type="entry name" value="PBP2_PDT_1"/>
    <property type="match status" value="1"/>
</dbReference>
<sequence>MDEKALKGLREQIDTIDRRLRALLNERAACAIKVADIKSATGEATTTPFYRPEREAQIIERLRSENEGPLSDDSVERLFREVISCCLSLEQPIKIAYLGPSGTYTEAATIRQFGHFAKTSPLSSIDEVFREVESGSAHYGVVPVENSTEGMVNHTLDCFMATSLNICGEVELPIHHVLLASAGTEQDEIDCVYSHEQSLAQCRRWLDTHLPNVERRPVASNAEAAKLAGEVERSAAIAGEVAGDRYGLIVLQQNIEDLADNTTRFLVIGDQDVGPSGNDKTSILVSTRDEPGALFKVLEPFHRGGISLSRIETRPARSTNWSYVFFIDFDGHQSSGHIAAVLDEVRSVALEVRSLGSYPQAVGR</sequence>
<evidence type="ECO:0000259" key="20">
    <source>
        <dbReference type="PROSITE" id="PS51671"/>
    </source>
</evidence>
<dbReference type="SUPFAM" id="SSF48600">
    <property type="entry name" value="Chorismate mutase II"/>
    <property type="match status" value="1"/>
</dbReference>
<dbReference type="FunFam" id="3.40.190.10:FF:000034">
    <property type="entry name" value="Chorismate mutase/prephenate dehydratase"/>
    <property type="match status" value="1"/>
</dbReference>
<dbReference type="Pfam" id="PF01842">
    <property type="entry name" value="ACT"/>
    <property type="match status" value="1"/>
</dbReference>
<dbReference type="GO" id="GO:0004106">
    <property type="term" value="F:chorismate mutase activity"/>
    <property type="evidence" value="ECO:0007669"/>
    <property type="project" value="UniProtKB-EC"/>
</dbReference>
<dbReference type="Gene3D" id="3.30.70.260">
    <property type="match status" value="1"/>
</dbReference>
<dbReference type="AlphaFoldDB" id="A0A381N8E9"/>
<dbReference type="PROSITE" id="PS51671">
    <property type="entry name" value="ACT"/>
    <property type="match status" value="1"/>
</dbReference>
<evidence type="ECO:0000256" key="11">
    <source>
        <dbReference type="ARBA" id="ARBA00023222"/>
    </source>
</evidence>
<dbReference type="UniPathway" id="UPA00121">
    <property type="reaction ID" value="UER00345"/>
</dbReference>
<feature type="domain" description="Chorismate mutase" evidence="18">
    <location>
        <begin position="1"/>
        <end position="94"/>
    </location>
</feature>
<evidence type="ECO:0000313" key="21">
    <source>
        <dbReference type="EMBL" id="SUZ50891.1"/>
    </source>
</evidence>
<dbReference type="PANTHER" id="PTHR21022:SF19">
    <property type="entry name" value="PREPHENATE DEHYDRATASE-RELATED"/>
    <property type="match status" value="1"/>
</dbReference>
<comment type="subcellular location">
    <subcellularLocation>
        <location evidence="3">Cytoplasm</location>
    </subcellularLocation>
</comment>
<dbReference type="InterPro" id="IPR008242">
    <property type="entry name" value="Chor_mutase/pphenate_deHydtase"/>
</dbReference>
<evidence type="ECO:0000256" key="10">
    <source>
        <dbReference type="ARBA" id="ARBA00023141"/>
    </source>
</evidence>
<evidence type="ECO:0000256" key="6">
    <source>
        <dbReference type="ARBA" id="ARBA00013147"/>
    </source>
</evidence>
<dbReference type="InterPro" id="IPR010957">
    <property type="entry name" value="G/b/e-P-prot_chorismate_mutase"/>
</dbReference>
<evidence type="ECO:0000256" key="15">
    <source>
        <dbReference type="ARBA" id="ARBA00031175"/>
    </source>
</evidence>